<feature type="compositionally biased region" description="Low complexity" evidence="1">
    <location>
        <begin position="155"/>
        <end position="176"/>
    </location>
</feature>
<gene>
    <name evidence="3" type="ORF">SAMN02745823_01198</name>
</gene>
<evidence type="ECO:0000313" key="4">
    <source>
        <dbReference type="Proteomes" id="UP000183995"/>
    </source>
</evidence>
<protein>
    <recommendedName>
        <fullName evidence="5">DUF5666 domain-containing protein</fullName>
    </recommendedName>
</protein>
<feature type="region of interest" description="Disordered" evidence="1">
    <location>
        <begin position="149"/>
        <end position="176"/>
    </location>
</feature>
<feature type="region of interest" description="Disordered" evidence="1">
    <location>
        <begin position="27"/>
        <end position="77"/>
    </location>
</feature>
<feature type="chain" id="PRO_5038478125" description="DUF5666 domain-containing protein" evidence="2">
    <location>
        <begin position="21"/>
        <end position="176"/>
    </location>
</feature>
<dbReference type="Proteomes" id="UP000183995">
    <property type="component" value="Unassembled WGS sequence"/>
</dbReference>
<proteinExistence type="predicted"/>
<reference evidence="3 4" key="1">
    <citation type="submission" date="2016-11" db="EMBL/GenBank/DDBJ databases">
        <authorList>
            <person name="Jaros S."/>
            <person name="Januszkiewicz K."/>
            <person name="Wedrychowicz H."/>
        </authorList>
    </citation>
    <scope>NUCLEOTIDE SEQUENCE [LARGE SCALE GENOMIC DNA]</scope>
    <source>
        <strain evidence="3 4">DSM 10068</strain>
    </source>
</reference>
<dbReference type="EMBL" id="FQXV01000003">
    <property type="protein sequence ID" value="SHH85289.1"/>
    <property type="molecule type" value="Genomic_DNA"/>
</dbReference>
<organism evidence="3 4">
    <name type="scientific">Sporobacter termitidis DSM 10068</name>
    <dbReference type="NCBI Taxonomy" id="1123282"/>
    <lineage>
        <taxon>Bacteria</taxon>
        <taxon>Bacillati</taxon>
        <taxon>Bacillota</taxon>
        <taxon>Clostridia</taxon>
        <taxon>Eubacteriales</taxon>
        <taxon>Oscillospiraceae</taxon>
        <taxon>Sporobacter</taxon>
    </lineage>
</organism>
<evidence type="ECO:0000256" key="2">
    <source>
        <dbReference type="SAM" id="SignalP"/>
    </source>
</evidence>
<evidence type="ECO:0000256" key="1">
    <source>
        <dbReference type="SAM" id="MobiDB-lite"/>
    </source>
</evidence>
<feature type="signal peptide" evidence="2">
    <location>
        <begin position="1"/>
        <end position="20"/>
    </location>
</feature>
<dbReference type="RefSeq" id="WP_073076753.1">
    <property type="nucleotide sequence ID" value="NZ_FQXV01000003.1"/>
</dbReference>
<feature type="compositionally biased region" description="Low complexity" evidence="1">
    <location>
        <begin position="30"/>
        <end position="61"/>
    </location>
</feature>
<evidence type="ECO:0000313" key="3">
    <source>
        <dbReference type="EMBL" id="SHH85289.1"/>
    </source>
</evidence>
<dbReference type="STRING" id="1123282.SAMN02745823_01198"/>
<evidence type="ECO:0008006" key="5">
    <source>
        <dbReference type="Google" id="ProtNLM"/>
    </source>
</evidence>
<name>A0A1M5WCH6_9FIRM</name>
<sequence length="176" mass="17044">MKRRGIALLIGLAVVTFALAGCAGNADNGATPSPSPSASDTTASPSTEASPSAETSSSPSPEASPSPSPSPSVSVAPDGFVMGKVTTIDGNQITLSVVNPAGTKTITADTNTSFAVSGSTKSAALSDIAVGDVITATLNGTTALKIINDGPNIDPNPSAYISPSPSPSADASPSAS</sequence>
<accession>A0A1M5WCH6</accession>
<keyword evidence="2" id="KW-0732">Signal</keyword>
<dbReference type="PROSITE" id="PS51257">
    <property type="entry name" value="PROKAR_LIPOPROTEIN"/>
    <property type="match status" value="1"/>
</dbReference>
<dbReference type="AlphaFoldDB" id="A0A1M5WCH6"/>
<keyword evidence="4" id="KW-1185">Reference proteome</keyword>